<gene>
    <name evidence="1" type="ORF">OO017_08095</name>
</gene>
<name>A0ABT3RF82_9BACT</name>
<evidence type="ECO:0008006" key="3">
    <source>
        <dbReference type="Google" id="ProtNLM"/>
    </source>
</evidence>
<proteinExistence type="predicted"/>
<comment type="caution">
    <text evidence="1">The sequence shown here is derived from an EMBL/GenBank/DDBJ whole genome shotgun (WGS) entry which is preliminary data.</text>
</comment>
<organism evidence="1 2">
    <name type="scientific">Pontibacter anaerobius</name>
    <dbReference type="NCBI Taxonomy" id="2993940"/>
    <lineage>
        <taxon>Bacteria</taxon>
        <taxon>Pseudomonadati</taxon>
        <taxon>Bacteroidota</taxon>
        <taxon>Cytophagia</taxon>
        <taxon>Cytophagales</taxon>
        <taxon>Hymenobacteraceae</taxon>
        <taxon>Pontibacter</taxon>
    </lineage>
</organism>
<dbReference type="Proteomes" id="UP001207228">
    <property type="component" value="Unassembled WGS sequence"/>
</dbReference>
<keyword evidence="2" id="KW-1185">Reference proteome</keyword>
<reference evidence="1 2" key="1">
    <citation type="submission" date="2022-11" db="EMBL/GenBank/DDBJ databases">
        <title>The characterization of three novel Bacteroidetes species and genomic analysis of their roles in tidal elemental geochemical cycles.</title>
        <authorList>
            <person name="Ma K.-J."/>
        </authorList>
    </citation>
    <scope>NUCLEOTIDE SEQUENCE [LARGE SCALE GENOMIC DNA]</scope>
    <source>
        <strain evidence="1 2">M82</strain>
    </source>
</reference>
<protein>
    <recommendedName>
        <fullName evidence="3">Haem-binding uptake Tiki superfamily ChaN domain-containing protein</fullName>
    </recommendedName>
</protein>
<dbReference type="EMBL" id="JAPFQO010000004">
    <property type="protein sequence ID" value="MCX2739900.1"/>
    <property type="molecule type" value="Genomic_DNA"/>
</dbReference>
<dbReference type="RefSeq" id="WP_266051967.1">
    <property type="nucleotide sequence ID" value="NZ_JAPFQO010000004.1"/>
</dbReference>
<evidence type="ECO:0000313" key="1">
    <source>
        <dbReference type="EMBL" id="MCX2739900.1"/>
    </source>
</evidence>
<accession>A0ABT3RF82</accession>
<sequence>MNSPGDITYITERKALSKIIRKRKSTYSNVLLFGKTNLDPFYEYFLILDDPAVPKIGIQENTIILDTILNNHTVSLIAKSLDQDTVAFKADINTIFYSIQIGPSYRKDISTVIDIVSKYRGSNRFIEAYEEIKKYPAYDESEEWVKLQMQLTYASFLENHYEYDKLMNRFTPKSIQDSISQIIQQNLIPAPKVYEEITTKAKLTNLVMVNENHFMPQHRQFVYSLLPALREIGYKYLALEALGKEQDSLLNKEGGFPTLETGFYTREQHFANLLRYAKTLGFEFVAYESDGSMDRELGQAQNLYNKTIGRDKNAKVLLLGGIDHILEQPTEKGKMWLGAILHEEYGIDPLTISQTHLNKYRKFFKEEIAMVEGRHFKNRLLAVDYHLLDNMSHSLTDEQEANFTYKNKYSFPVQLTFFLAEELAHEYDYKDKTPVHAIYLKPNERATLKLPPKDFYLILFDANGKEVGNKMVSALNRDHKR</sequence>
<evidence type="ECO:0000313" key="2">
    <source>
        <dbReference type="Proteomes" id="UP001207228"/>
    </source>
</evidence>